<sequence>MTTGPDVTAVIIGAGFGGMGMAIQLQRLGIEDFVILDRADDLGGTWQANTYPGVAVDIVSSVYSFSFEPNPYWSRTYAPGSEIVDYARTIADKYDLKRRMQFGRSVTSAAYDEDARQWTVRAEGGPPITATYLIVATGYLSQPRLPDIEGIESFEGKIIHTSAWDHDHDLEGERIAAIGTGASAVQLLPEIAPAAGHLTVYQRTPIWVTPKSDHAVPAETQDRYASRPAVQRAVRAKEHLRLEVMLFAGVLHNKQMPWLAKPATDAALAHLKRQVKDKELREKLTPSYGFGCKRPTFSNAYLKMFNRDNVTLETTPIARITPTGIVTSDGEEREIDTLVLATGFSLWEQNFPAFSITGRDGQDLGRTWRESRFESYEGITVAGYPNLLLQPAPYSYTGLSYFDALEIQMAHVERLFRAMRRQGASGFEPTAGAQEKFVRRMRARVSHSVWARSICNGANSYYFNPHGEATLLRPLTARAGMRAARRFDVSDYQLT</sequence>
<dbReference type="PANTHER" id="PTHR42877:SF4">
    <property type="entry name" value="FAD_NAD(P)-BINDING DOMAIN-CONTAINING PROTEIN-RELATED"/>
    <property type="match status" value="1"/>
</dbReference>
<keyword evidence="2" id="KW-1185">Reference proteome</keyword>
<dbReference type="EMBL" id="CP011112">
    <property type="protein sequence ID" value="AKU15074.1"/>
    <property type="molecule type" value="Genomic_DNA"/>
</dbReference>
<dbReference type="SUPFAM" id="SSF51905">
    <property type="entry name" value="FAD/NAD(P)-binding domain"/>
    <property type="match status" value="2"/>
</dbReference>
<protein>
    <submittedName>
        <fullName evidence="1">Monooxygenase</fullName>
    </submittedName>
</protein>
<keyword evidence="1" id="KW-0560">Oxidoreductase</keyword>
<dbReference type="PATRIC" id="fig|571913.6.peg.623"/>
<dbReference type="GO" id="GO:0004497">
    <property type="term" value="F:monooxygenase activity"/>
    <property type="evidence" value="ECO:0007669"/>
    <property type="project" value="UniProtKB-KW"/>
</dbReference>
<accession>A0A0K1JEE3</accession>
<name>A0A0K1JEE3_9MICO</name>
<dbReference type="PANTHER" id="PTHR42877">
    <property type="entry name" value="L-ORNITHINE N(5)-MONOOXYGENASE-RELATED"/>
    <property type="match status" value="1"/>
</dbReference>
<dbReference type="Proteomes" id="UP000066480">
    <property type="component" value="Chromosome"/>
</dbReference>
<dbReference type="STRING" id="571913.VV02_03040"/>
<gene>
    <name evidence="1" type="ORF">VV02_03040</name>
</gene>
<dbReference type="AlphaFoldDB" id="A0A0K1JEE3"/>
<evidence type="ECO:0000313" key="2">
    <source>
        <dbReference type="Proteomes" id="UP000066480"/>
    </source>
</evidence>
<proteinExistence type="predicted"/>
<dbReference type="InterPro" id="IPR051209">
    <property type="entry name" value="FAD-bind_Monooxygenase_sf"/>
</dbReference>
<dbReference type="Pfam" id="PF13738">
    <property type="entry name" value="Pyr_redox_3"/>
    <property type="match status" value="1"/>
</dbReference>
<organism evidence="1 2">
    <name type="scientific">Luteipulveratus mongoliensis</name>
    <dbReference type="NCBI Taxonomy" id="571913"/>
    <lineage>
        <taxon>Bacteria</taxon>
        <taxon>Bacillati</taxon>
        <taxon>Actinomycetota</taxon>
        <taxon>Actinomycetes</taxon>
        <taxon>Micrococcales</taxon>
        <taxon>Dermacoccaceae</taxon>
        <taxon>Luteipulveratus</taxon>
    </lineage>
</organism>
<keyword evidence="1" id="KW-0503">Monooxygenase</keyword>
<dbReference type="OrthoDB" id="5168853at2"/>
<dbReference type="PRINTS" id="PR00411">
    <property type="entry name" value="PNDRDTASEI"/>
</dbReference>
<evidence type="ECO:0000313" key="1">
    <source>
        <dbReference type="EMBL" id="AKU15074.1"/>
    </source>
</evidence>
<dbReference type="InterPro" id="IPR036188">
    <property type="entry name" value="FAD/NAD-bd_sf"/>
</dbReference>
<dbReference type="KEGG" id="lmoi:VV02_03040"/>
<dbReference type="RefSeq" id="WP_052589714.1">
    <property type="nucleotide sequence ID" value="NZ_CP011112.1"/>
</dbReference>
<dbReference type="Gene3D" id="3.50.50.60">
    <property type="entry name" value="FAD/NAD(P)-binding domain"/>
    <property type="match status" value="2"/>
</dbReference>
<reference evidence="1 2" key="1">
    <citation type="submission" date="2015-03" db="EMBL/GenBank/DDBJ databases">
        <title>Luteipulveratus halotolerans sp. nov., a novel actinobacterium (Dermacoccaceae) from Sarawak, Malaysia.</title>
        <authorList>
            <person name="Juboi H."/>
            <person name="Basik A."/>
            <person name="Shamsul S.S."/>
            <person name="Arnold P."/>
            <person name="Schmitt E.K."/>
            <person name="Sanglier J.-J."/>
            <person name="Yeo T."/>
        </authorList>
    </citation>
    <scope>NUCLEOTIDE SEQUENCE [LARGE SCALE GENOMIC DNA]</scope>
    <source>
        <strain evidence="1 2">MN07-A0370</strain>
    </source>
</reference>